<evidence type="ECO:0000313" key="1">
    <source>
        <dbReference type="EMBL" id="KAJ3597984.1"/>
    </source>
</evidence>
<name>A0A9Q0IGM6_9TELE</name>
<comment type="caution">
    <text evidence="1">The sequence shown here is derived from an EMBL/GenBank/DDBJ whole genome shotgun (WGS) entry which is preliminary data.</text>
</comment>
<gene>
    <name evidence="1" type="ORF">NHX12_001499</name>
</gene>
<keyword evidence="2" id="KW-1185">Reference proteome</keyword>
<dbReference type="EMBL" id="JANIIK010000109">
    <property type="protein sequence ID" value="KAJ3597984.1"/>
    <property type="molecule type" value="Genomic_DNA"/>
</dbReference>
<dbReference type="Proteomes" id="UP001148018">
    <property type="component" value="Unassembled WGS sequence"/>
</dbReference>
<reference evidence="1" key="1">
    <citation type="submission" date="2022-07" db="EMBL/GenBank/DDBJ databases">
        <title>Chromosome-level genome of Muraenolepis orangiensis.</title>
        <authorList>
            <person name="Kim J."/>
        </authorList>
    </citation>
    <scope>NUCLEOTIDE SEQUENCE</scope>
    <source>
        <strain evidence="1">KU_S4_2022</strain>
        <tissue evidence="1">Muscle</tissue>
    </source>
</reference>
<accession>A0A9Q0IGM6</accession>
<sequence>MHTFKCAVQREEIYEVAPCGQGEQSRARGASEERPQTPLAGAETVAWSVFHAAVLRPVPLSADDHIWCPSALRTALLAVARAANDSIASLQ</sequence>
<proteinExistence type="predicted"/>
<protein>
    <submittedName>
        <fullName evidence="1">Uncharacterized protein</fullName>
    </submittedName>
</protein>
<evidence type="ECO:0000313" key="2">
    <source>
        <dbReference type="Proteomes" id="UP001148018"/>
    </source>
</evidence>
<organism evidence="1 2">
    <name type="scientific">Muraenolepis orangiensis</name>
    <name type="common">Patagonian moray cod</name>
    <dbReference type="NCBI Taxonomy" id="630683"/>
    <lineage>
        <taxon>Eukaryota</taxon>
        <taxon>Metazoa</taxon>
        <taxon>Chordata</taxon>
        <taxon>Craniata</taxon>
        <taxon>Vertebrata</taxon>
        <taxon>Euteleostomi</taxon>
        <taxon>Actinopterygii</taxon>
        <taxon>Neopterygii</taxon>
        <taxon>Teleostei</taxon>
        <taxon>Neoteleostei</taxon>
        <taxon>Acanthomorphata</taxon>
        <taxon>Zeiogadaria</taxon>
        <taxon>Gadariae</taxon>
        <taxon>Gadiformes</taxon>
        <taxon>Muraenolepidoidei</taxon>
        <taxon>Muraenolepididae</taxon>
        <taxon>Muraenolepis</taxon>
    </lineage>
</organism>
<dbReference type="AlphaFoldDB" id="A0A9Q0IGM6"/>